<protein>
    <submittedName>
        <fullName evidence="2">Formate dehydrogenase subunit delta</fullName>
    </submittedName>
</protein>
<keyword evidence="3" id="KW-1185">Reference proteome</keyword>
<evidence type="ECO:0000313" key="2">
    <source>
        <dbReference type="EMBL" id="MFC0384990.1"/>
    </source>
</evidence>
<evidence type="ECO:0000256" key="1">
    <source>
        <dbReference type="SAM" id="MobiDB-lite"/>
    </source>
</evidence>
<feature type="region of interest" description="Disordered" evidence="1">
    <location>
        <begin position="63"/>
        <end position="84"/>
    </location>
</feature>
<gene>
    <name evidence="2" type="ORF">ACFFIC_05415</name>
</gene>
<reference evidence="2 3" key="1">
    <citation type="submission" date="2024-09" db="EMBL/GenBank/DDBJ databases">
        <authorList>
            <person name="Sun Q."/>
            <person name="Mori K."/>
        </authorList>
    </citation>
    <scope>NUCLEOTIDE SEQUENCE [LARGE SCALE GENOMIC DNA]</scope>
    <source>
        <strain evidence="2 3">CCM 7468</strain>
    </source>
</reference>
<organism evidence="2 3">
    <name type="scientific">Muricoccus vinaceus</name>
    <dbReference type="NCBI Taxonomy" id="424704"/>
    <lineage>
        <taxon>Bacteria</taxon>
        <taxon>Pseudomonadati</taxon>
        <taxon>Pseudomonadota</taxon>
        <taxon>Alphaproteobacteria</taxon>
        <taxon>Acetobacterales</taxon>
        <taxon>Roseomonadaceae</taxon>
        <taxon>Muricoccus</taxon>
    </lineage>
</organism>
<name>A0ABV6IN16_9PROT</name>
<dbReference type="RefSeq" id="WP_377049117.1">
    <property type="nucleotide sequence ID" value="NZ_JBHLVZ010000002.1"/>
</dbReference>
<dbReference type="Proteomes" id="UP001589789">
    <property type="component" value="Unassembled WGS sequence"/>
</dbReference>
<proteinExistence type="predicted"/>
<dbReference type="InterPro" id="IPR021074">
    <property type="entry name" value="Formate_DH_dsu"/>
</dbReference>
<sequence length="84" mass="8819">MANQMADFFRAYPADEARAGIADHIQSFWTRGMRAELQALVRAGGQGLDPLVREAFGGAALGESPILRETGGPEEVGPMGSDAG</sequence>
<evidence type="ECO:0000313" key="3">
    <source>
        <dbReference type="Proteomes" id="UP001589789"/>
    </source>
</evidence>
<dbReference type="Pfam" id="PF11390">
    <property type="entry name" value="FdsD"/>
    <property type="match status" value="1"/>
</dbReference>
<dbReference type="EMBL" id="JBHLVZ010000002">
    <property type="protein sequence ID" value="MFC0384990.1"/>
    <property type="molecule type" value="Genomic_DNA"/>
</dbReference>
<comment type="caution">
    <text evidence="2">The sequence shown here is derived from an EMBL/GenBank/DDBJ whole genome shotgun (WGS) entry which is preliminary data.</text>
</comment>
<accession>A0ABV6IN16</accession>